<dbReference type="Gene3D" id="3.20.20.80">
    <property type="entry name" value="Glycosidases"/>
    <property type="match status" value="1"/>
</dbReference>
<gene>
    <name evidence="7" type="primary">GAS3</name>
    <name evidence="7" type="ORF">AWJ20_1809</name>
</gene>
<keyword evidence="5" id="KW-0325">Glycoprotein</keyword>
<proteinExistence type="inferred from homology"/>
<dbReference type="OrthoDB" id="421038at2759"/>
<keyword evidence="6" id="KW-0472">Membrane</keyword>
<comment type="subcellular location">
    <subcellularLocation>
        <location evidence="6">Cell membrane</location>
        <topology evidence="6">Lipid-anchor</topology>
        <topology evidence="6">GPI-anchor</topology>
    </subcellularLocation>
    <subcellularLocation>
        <location evidence="1">Membrane</location>
        <topology evidence="1">Lipid-anchor</topology>
        <topology evidence="1">GPI-anchor</topology>
    </subcellularLocation>
</comment>
<comment type="similarity">
    <text evidence="2 6">Belongs to the glycosyl hydrolase 72 family.</text>
</comment>
<dbReference type="KEGG" id="slb:AWJ20_1809"/>
<evidence type="ECO:0000256" key="5">
    <source>
        <dbReference type="ARBA" id="ARBA00023180"/>
    </source>
</evidence>
<accession>A0A167E0R7</accession>
<dbReference type="GO" id="GO:0071970">
    <property type="term" value="P:fungal-type cell wall (1-&gt;3)-beta-D-glucan biosynthetic process"/>
    <property type="evidence" value="ECO:0007669"/>
    <property type="project" value="TreeGrafter"/>
</dbReference>
<dbReference type="GO" id="GO:0031505">
    <property type="term" value="P:fungal-type cell wall organization"/>
    <property type="evidence" value="ECO:0007669"/>
    <property type="project" value="TreeGrafter"/>
</dbReference>
<dbReference type="RefSeq" id="XP_018735991.1">
    <property type="nucleotide sequence ID" value="XM_018878716.1"/>
</dbReference>
<evidence type="ECO:0000256" key="3">
    <source>
        <dbReference type="ARBA" id="ARBA00022622"/>
    </source>
</evidence>
<dbReference type="GO" id="GO:0016740">
    <property type="term" value="F:transferase activity"/>
    <property type="evidence" value="ECO:0007669"/>
    <property type="project" value="UniProtKB-KW"/>
</dbReference>
<keyword evidence="8" id="KW-1185">Reference proteome</keyword>
<dbReference type="EMBL" id="CP014501">
    <property type="protein sequence ID" value="ANB13514.1"/>
    <property type="molecule type" value="Genomic_DNA"/>
</dbReference>
<dbReference type="GeneID" id="30033652"/>
<dbReference type="Proteomes" id="UP000189580">
    <property type="component" value="Chromosome a"/>
</dbReference>
<dbReference type="Pfam" id="PF03198">
    <property type="entry name" value="Glyco_hydro_72"/>
    <property type="match status" value="1"/>
</dbReference>
<dbReference type="PANTHER" id="PTHR31468:SF4">
    <property type="entry name" value="1,3-BETA-GLUCANOSYLTRANSFERASE GAS3-RELATED"/>
    <property type="match status" value="1"/>
</dbReference>
<evidence type="ECO:0000256" key="1">
    <source>
        <dbReference type="ARBA" id="ARBA00004589"/>
    </source>
</evidence>
<dbReference type="GO" id="GO:0098552">
    <property type="term" value="C:side of membrane"/>
    <property type="evidence" value="ECO:0007669"/>
    <property type="project" value="UniProtKB-KW"/>
</dbReference>
<evidence type="ECO:0000256" key="4">
    <source>
        <dbReference type="ARBA" id="ARBA00022729"/>
    </source>
</evidence>
<dbReference type="SUPFAM" id="SSF51445">
    <property type="entry name" value="(Trans)glycosidases"/>
    <property type="match status" value="1"/>
</dbReference>
<keyword evidence="4 6" id="KW-0732">Signal</keyword>
<evidence type="ECO:0000256" key="6">
    <source>
        <dbReference type="RuleBase" id="RU361209"/>
    </source>
</evidence>
<keyword evidence="3 6" id="KW-0336">GPI-anchor</keyword>
<dbReference type="InterPro" id="IPR017853">
    <property type="entry name" value="GH"/>
</dbReference>
<keyword evidence="6" id="KW-0449">Lipoprotein</keyword>
<sequence>MVKAFSLFGLSVAVLASTVSGLIPITIKGSRFVRPGTQASDAGQEFIILGVDYQPGGSSSFDPSGSSDVLTDQDACLRDAFVLQQLGVNTIRVYSVNPWLNHDACMSVFNAAGIYVVLDVNNPYQSLSRSDPNSTYNEGYLNNVFGVIDAFKGYPNVLGFFSGNEVVNDKGSAEATPQYIRAVQRDMKQYISLHADRPIPVGYSSTDDIALRLATWQYLQCGNDTSKSDFYGLNSYEWCSGQNDWQSSGYGTLESSFNDTSIPVFLSEYGCNTVSPRTFTEVNEGIYAELENVSLAVWFMNILRKYPTMDLSPLMIMAMLL</sequence>
<name>A0A167E0R7_9ASCO</name>
<protein>
    <recommendedName>
        <fullName evidence="6">1,3-beta-glucanosyltransferase</fullName>
        <ecNumber evidence="6">2.4.1.-</ecNumber>
    </recommendedName>
</protein>
<evidence type="ECO:0000313" key="8">
    <source>
        <dbReference type="Proteomes" id="UP000189580"/>
    </source>
</evidence>
<dbReference type="PANTHER" id="PTHR31468">
    <property type="entry name" value="1,3-BETA-GLUCANOSYLTRANSFERASE GAS1"/>
    <property type="match status" value="1"/>
</dbReference>
<evidence type="ECO:0000256" key="2">
    <source>
        <dbReference type="ARBA" id="ARBA00007528"/>
    </source>
</evidence>
<feature type="chain" id="PRO_5007749122" description="1,3-beta-glucanosyltransferase" evidence="6">
    <location>
        <begin position="22"/>
        <end position="321"/>
    </location>
</feature>
<keyword evidence="6" id="KW-0808">Transferase</keyword>
<organism evidence="7 8">
    <name type="scientific">Sugiyamaella lignohabitans</name>
    <dbReference type="NCBI Taxonomy" id="796027"/>
    <lineage>
        <taxon>Eukaryota</taxon>
        <taxon>Fungi</taxon>
        <taxon>Dikarya</taxon>
        <taxon>Ascomycota</taxon>
        <taxon>Saccharomycotina</taxon>
        <taxon>Dipodascomycetes</taxon>
        <taxon>Dipodascales</taxon>
        <taxon>Trichomonascaceae</taxon>
        <taxon>Sugiyamaella</taxon>
    </lineage>
</organism>
<evidence type="ECO:0000313" key="7">
    <source>
        <dbReference type="EMBL" id="ANB13514.1"/>
    </source>
</evidence>
<dbReference type="InterPro" id="IPR004886">
    <property type="entry name" value="Glucanosyltransferase"/>
</dbReference>
<dbReference type="EC" id="2.4.1.-" evidence="6"/>
<dbReference type="GO" id="GO:0005886">
    <property type="term" value="C:plasma membrane"/>
    <property type="evidence" value="ECO:0007669"/>
    <property type="project" value="UniProtKB-SubCell"/>
</dbReference>
<comment type="function">
    <text evidence="6">Splits internally a 1,3-beta-glucan molecule and transfers the newly generated reducing end (the donor) to the non-reducing end of another 1,3-beta-glucan molecule (the acceptor) forming a 1,3-beta linkage, resulting in the elongation of 1,3-beta-glucan chains in the cell wall.</text>
</comment>
<feature type="signal peptide" evidence="6">
    <location>
        <begin position="1"/>
        <end position="21"/>
    </location>
</feature>
<dbReference type="AlphaFoldDB" id="A0A167E0R7"/>
<reference evidence="7 8" key="1">
    <citation type="submission" date="2016-02" db="EMBL/GenBank/DDBJ databases">
        <title>Complete genome sequence and transcriptome regulation of the pentose utilising yeast Sugiyamaella lignohabitans.</title>
        <authorList>
            <person name="Bellasio M."/>
            <person name="Peymann A."/>
            <person name="Valli M."/>
            <person name="Sipitzky M."/>
            <person name="Graf A."/>
            <person name="Sauer M."/>
            <person name="Marx H."/>
            <person name="Mattanovich D."/>
        </authorList>
    </citation>
    <scope>NUCLEOTIDE SEQUENCE [LARGE SCALE GENOMIC DNA]</scope>
    <source>
        <strain evidence="7 8">CBS 10342</strain>
    </source>
</reference>